<protein>
    <recommendedName>
        <fullName evidence="1 7">Imidazolonepropionase</fullName>
        <ecNumber evidence="1 7">3.5.2.7</ecNumber>
    </recommendedName>
    <alternativeName>
        <fullName evidence="7">Imidazolone-5-propionate hydrolase</fullName>
    </alternativeName>
</protein>
<comment type="similarity">
    <text evidence="7">Belongs to the metallo-dependent hydrolases superfamily. HutI family.</text>
</comment>
<keyword evidence="4 7" id="KW-0369">Histidine metabolism</keyword>
<feature type="binding site" evidence="7">
    <location>
        <position position="153"/>
    </location>
    <ligand>
        <name>N-formimidoyl-L-glutamate</name>
        <dbReference type="ChEBI" id="CHEBI:58928"/>
    </ligand>
</feature>
<keyword evidence="6 7" id="KW-0408">Iron</keyword>
<dbReference type="AlphaFoldDB" id="A0A9D9DSQ8"/>
<dbReference type="GO" id="GO:0008270">
    <property type="term" value="F:zinc ion binding"/>
    <property type="evidence" value="ECO:0007669"/>
    <property type="project" value="UniProtKB-UniRule"/>
</dbReference>
<comment type="cofactor">
    <cofactor evidence="7">
        <name>Zn(2+)</name>
        <dbReference type="ChEBI" id="CHEBI:29105"/>
    </cofactor>
    <cofactor evidence="7">
        <name>Fe(3+)</name>
        <dbReference type="ChEBI" id="CHEBI:29034"/>
    </cofactor>
    <text evidence="7">Binds 1 zinc or iron ion per subunit.</text>
</comment>
<reference evidence="9" key="2">
    <citation type="journal article" date="2021" name="PeerJ">
        <title>Extensive microbial diversity within the chicken gut microbiome revealed by metagenomics and culture.</title>
        <authorList>
            <person name="Gilroy R."/>
            <person name="Ravi A."/>
            <person name="Getino M."/>
            <person name="Pursley I."/>
            <person name="Horton D.L."/>
            <person name="Alikhan N.F."/>
            <person name="Baker D."/>
            <person name="Gharbi K."/>
            <person name="Hall N."/>
            <person name="Watson M."/>
            <person name="Adriaenssens E.M."/>
            <person name="Foster-Nyarko E."/>
            <person name="Jarju S."/>
            <person name="Secka A."/>
            <person name="Antonio M."/>
            <person name="Oren A."/>
            <person name="Chaudhuri R.R."/>
            <person name="La Ragione R."/>
            <person name="Hildebrand F."/>
            <person name="Pallen M.J."/>
        </authorList>
    </citation>
    <scope>NUCLEOTIDE SEQUENCE</scope>
    <source>
        <strain evidence="9">2889</strain>
    </source>
</reference>
<sequence length="415" mass="45532">MQVITNIKGLVQILPASVSCVKGKEMQKLEVLSDAFLLFDENGIVDFGTMEQWKSKAAEYAGVEETDAKGGFVFPAFCDSHTHIVYAGSREIEYNDKIRGLSYEEIAKRGGGILNSADRLRQTSEDELFESAWERLQTMCAYGTGAAEVKSGYGLDLANELKMLRVIARLKEKSPMTIRANFLAAHAVPREYIGRQTEYVDLIVREMIPAVAAEKLADFVDVFCDQGFFTVEDTERILEAGAKYGLRPKIHANELAASGGIQVGVKYKALSVDHLEHVGKAEIEALLGSTTMPTVLPGAAFFLGMPLSPVREMMEAGLPVALASDFNPGSSPSGNMQFVMSLGCIRYRMYPEEVVHATTINTACAMGVEKELGSITKGKKANFFITKPIPTYEYMPYSYGDNKVASVYLNGKKVM</sequence>
<evidence type="ECO:0000259" key="8">
    <source>
        <dbReference type="Pfam" id="PF01979"/>
    </source>
</evidence>
<comment type="pathway">
    <text evidence="7">Amino-acid degradation; L-histidine degradation into L-glutamate; N-formimidoyl-L-glutamate from L-histidine: step 3/3.</text>
</comment>
<evidence type="ECO:0000256" key="7">
    <source>
        <dbReference type="HAMAP-Rule" id="MF_00372"/>
    </source>
</evidence>
<keyword evidence="3 7" id="KW-0378">Hydrolase</keyword>
<feature type="binding site" evidence="7">
    <location>
        <position position="329"/>
    </location>
    <ligand>
        <name>N-formimidoyl-L-glutamate</name>
        <dbReference type="ChEBI" id="CHEBI:58928"/>
    </ligand>
</feature>
<comment type="subcellular location">
    <subcellularLocation>
        <location evidence="7">Cytoplasm</location>
    </subcellularLocation>
</comment>
<gene>
    <name evidence="7" type="primary">hutI</name>
    <name evidence="9" type="ORF">IAB08_04370</name>
</gene>
<keyword evidence="2 7" id="KW-0479">Metal-binding</keyword>
<name>A0A9D9DSQ8_9BACT</name>
<dbReference type="EMBL" id="JADIMZ010000064">
    <property type="protein sequence ID" value="MBO8432507.1"/>
    <property type="molecule type" value="Genomic_DNA"/>
</dbReference>
<feature type="binding site" evidence="7">
    <location>
        <position position="81"/>
    </location>
    <ligand>
        <name>Fe(3+)</name>
        <dbReference type="ChEBI" id="CHEBI:29034"/>
    </ligand>
</feature>
<feature type="binding site" evidence="7">
    <location>
        <position position="330"/>
    </location>
    <ligand>
        <name>4-imidazolone-5-propanoate</name>
        <dbReference type="ChEBI" id="CHEBI:77893"/>
    </ligand>
</feature>
<dbReference type="Proteomes" id="UP000823612">
    <property type="component" value="Unassembled WGS sequence"/>
</dbReference>
<dbReference type="NCBIfam" id="TIGR01224">
    <property type="entry name" value="hutI"/>
    <property type="match status" value="1"/>
</dbReference>
<feature type="binding site" evidence="7">
    <location>
        <position position="83"/>
    </location>
    <ligand>
        <name>Fe(3+)</name>
        <dbReference type="ChEBI" id="CHEBI:29034"/>
    </ligand>
</feature>
<evidence type="ECO:0000256" key="6">
    <source>
        <dbReference type="ARBA" id="ARBA00023004"/>
    </source>
</evidence>
<evidence type="ECO:0000256" key="1">
    <source>
        <dbReference type="ARBA" id="ARBA00012864"/>
    </source>
</evidence>
<feature type="binding site" evidence="7">
    <location>
        <position position="325"/>
    </location>
    <ligand>
        <name>Zn(2+)</name>
        <dbReference type="ChEBI" id="CHEBI:29105"/>
    </ligand>
</feature>
<feature type="binding site" evidence="7">
    <location>
        <position position="153"/>
    </location>
    <ligand>
        <name>4-imidazolone-5-propanoate</name>
        <dbReference type="ChEBI" id="CHEBI:77893"/>
    </ligand>
</feature>
<evidence type="ECO:0000256" key="2">
    <source>
        <dbReference type="ARBA" id="ARBA00022723"/>
    </source>
</evidence>
<feature type="binding site" evidence="7">
    <location>
        <position position="325"/>
    </location>
    <ligand>
        <name>Fe(3+)</name>
        <dbReference type="ChEBI" id="CHEBI:29034"/>
    </ligand>
</feature>
<dbReference type="GO" id="GO:0005506">
    <property type="term" value="F:iron ion binding"/>
    <property type="evidence" value="ECO:0007669"/>
    <property type="project" value="UniProtKB-UniRule"/>
</dbReference>
<dbReference type="InterPro" id="IPR011059">
    <property type="entry name" value="Metal-dep_hydrolase_composite"/>
</dbReference>
<evidence type="ECO:0000313" key="9">
    <source>
        <dbReference type="EMBL" id="MBO8432507.1"/>
    </source>
</evidence>
<dbReference type="HAMAP" id="MF_00372">
    <property type="entry name" value="HutI"/>
    <property type="match status" value="1"/>
</dbReference>
<evidence type="ECO:0000256" key="5">
    <source>
        <dbReference type="ARBA" id="ARBA00022833"/>
    </source>
</evidence>
<evidence type="ECO:0000313" key="10">
    <source>
        <dbReference type="Proteomes" id="UP000823612"/>
    </source>
</evidence>
<dbReference type="FunFam" id="3.20.20.140:FF:000007">
    <property type="entry name" value="Imidazolonepropionase"/>
    <property type="match status" value="1"/>
</dbReference>
<dbReference type="SUPFAM" id="SSF51338">
    <property type="entry name" value="Composite domain of metallo-dependent hydrolases"/>
    <property type="match status" value="1"/>
</dbReference>
<accession>A0A9D9DSQ8</accession>
<feature type="binding site" evidence="7">
    <location>
        <position position="251"/>
    </location>
    <ligand>
        <name>Fe(3+)</name>
        <dbReference type="ChEBI" id="CHEBI:29034"/>
    </ligand>
</feature>
<dbReference type="EC" id="3.5.2.7" evidence="1 7"/>
<comment type="function">
    <text evidence="7">Catalyzes the hydrolytic cleavage of the carbon-nitrogen bond in imidazolone-5-propanoate to yield N-formimidoyl-L-glutamate. It is the third step in the universal histidine degradation pathway.</text>
</comment>
<dbReference type="PANTHER" id="PTHR42752:SF1">
    <property type="entry name" value="IMIDAZOLONEPROPIONASE-RELATED"/>
    <property type="match status" value="1"/>
</dbReference>
<organism evidence="9 10">
    <name type="scientific">Candidatus Pullibacteroides excrementavium</name>
    <dbReference type="NCBI Taxonomy" id="2840905"/>
    <lineage>
        <taxon>Bacteria</taxon>
        <taxon>Pseudomonadati</taxon>
        <taxon>Bacteroidota</taxon>
        <taxon>Bacteroidia</taxon>
        <taxon>Bacteroidales</taxon>
        <taxon>Candidatus Pullibacteroides</taxon>
    </lineage>
</organism>
<proteinExistence type="inferred from homology"/>
<dbReference type="GO" id="GO:0019556">
    <property type="term" value="P:L-histidine catabolic process to glutamate and formamide"/>
    <property type="evidence" value="ECO:0007669"/>
    <property type="project" value="UniProtKB-UniRule"/>
</dbReference>
<evidence type="ECO:0000256" key="4">
    <source>
        <dbReference type="ARBA" id="ARBA00022808"/>
    </source>
</evidence>
<feature type="binding site" evidence="7">
    <location>
        <position position="327"/>
    </location>
    <ligand>
        <name>N-formimidoyl-L-glutamate</name>
        <dbReference type="ChEBI" id="CHEBI:58928"/>
    </ligand>
</feature>
<dbReference type="PANTHER" id="PTHR42752">
    <property type="entry name" value="IMIDAZOLONEPROPIONASE"/>
    <property type="match status" value="1"/>
</dbReference>
<feature type="binding site" evidence="7">
    <location>
        <position position="81"/>
    </location>
    <ligand>
        <name>Zn(2+)</name>
        <dbReference type="ChEBI" id="CHEBI:29105"/>
    </ligand>
</feature>
<reference evidence="9" key="1">
    <citation type="submission" date="2020-10" db="EMBL/GenBank/DDBJ databases">
        <authorList>
            <person name="Gilroy R."/>
        </authorList>
    </citation>
    <scope>NUCLEOTIDE SEQUENCE</scope>
    <source>
        <strain evidence="9">2889</strain>
    </source>
</reference>
<feature type="binding site" evidence="7">
    <location>
        <position position="254"/>
    </location>
    <ligand>
        <name>4-imidazolone-5-propanoate</name>
        <dbReference type="ChEBI" id="CHEBI:77893"/>
    </ligand>
</feature>
<evidence type="ECO:0000256" key="3">
    <source>
        <dbReference type="ARBA" id="ARBA00022801"/>
    </source>
</evidence>
<feature type="binding site" evidence="7">
    <location>
        <position position="83"/>
    </location>
    <ligand>
        <name>Zn(2+)</name>
        <dbReference type="ChEBI" id="CHEBI:29105"/>
    </ligand>
</feature>
<dbReference type="InterPro" id="IPR005920">
    <property type="entry name" value="HutI"/>
</dbReference>
<dbReference type="Pfam" id="PF01979">
    <property type="entry name" value="Amidohydro_1"/>
    <property type="match status" value="1"/>
</dbReference>
<feature type="binding site" evidence="7">
    <location>
        <position position="251"/>
    </location>
    <ligand>
        <name>Zn(2+)</name>
        <dbReference type="ChEBI" id="CHEBI:29105"/>
    </ligand>
</feature>
<keyword evidence="5 7" id="KW-0862">Zinc</keyword>
<feature type="domain" description="Amidohydrolase-related" evidence="8">
    <location>
        <begin position="72"/>
        <end position="414"/>
    </location>
</feature>
<dbReference type="InterPro" id="IPR006680">
    <property type="entry name" value="Amidohydro-rel"/>
</dbReference>
<dbReference type="SUPFAM" id="SSF51556">
    <property type="entry name" value="Metallo-dependent hydrolases"/>
    <property type="match status" value="1"/>
</dbReference>
<feature type="binding site" evidence="7">
    <location>
        <position position="186"/>
    </location>
    <ligand>
        <name>4-imidazolone-5-propanoate</name>
        <dbReference type="ChEBI" id="CHEBI:77893"/>
    </ligand>
</feature>
<comment type="caution">
    <text evidence="9">The sequence shown here is derived from an EMBL/GenBank/DDBJ whole genome shotgun (WGS) entry which is preliminary data.</text>
</comment>
<keyword evidence="7" id="KW-0963">Cytoplasm</keyword>
<dbReference type="Gene3D" id="2.30.40.10">
    <property type="entry name" value="Urease, subunit C, domain 1"/>
    <property type="match status" value="1"/>
</dbReference>
<dbReference type="InterPro" id="IPR032466">
    <property type="entry name" value="Metal_Hydrolase"/>
</dbReference>
<dbReference type="Gene3D" id="3.20.20.140">
    <property type="entry name" value="Metal-dependent hydrolases"/>
    <property type="match status" value="1"/>
</dbReference>
<feature type="binding site" evidence="7">
    <location>
        <position position="90"/>
    </location>
    <ligand>
        <name>4-imidazolone-5-propanoate</name>
        <dbReference type="ChEBI" id="CHEBI:77893"/>
    </ligand>
</feature>
<dbReference type="GO" id="GO:0050480">
    <property type="term" value="F:imidazolonepropionase activity"/>
    <property type="evidence" value="ECO:0007669"/>
    <property type="project" value="UniProtKB-UniRule"/>
</dbReference>
<comment type="catalytic activity">
    <reaction evidence="7">
        <text>4-imidazolone-5-propanoate + H2O = N-formimidoyl-L-glutamate</text>
        <dbReference type="Rhea" id="RHEA:23660"/>
        <dbReference type="ChEBI" id="CHEBI:15377"/>
        <dbReference type="ChEBI" id="CHEBI:58928"/>
        <dbReference type="ChEBI" id="CHEBI:77893"/>
        <dbReference type="EC" id="3.5.2.7"/>
    </reaction>
</comment>
<dbReference type="GO" id="GO:0005737">
    <property type="term" value="C:cytoplasm"/>
    <property type="evidence" value="ECO:0007669"/>
    <property type="project" value="UniProtKB-SubCell"/>
</dbReference>